<comment type="caution">
    <text evidence="2">The sequence shown here is derived from an EMBL/GenBank/DDBJ whole genome shotgun (WGS) entry which is preliminary data.</text>
</comment>
<evidence type="ECO:0000313" key="2">
    <source>
        <dbReference type="EMBL" id="GHJ85593.1"/>
    </source>
</evidence>
<evidence type="ECO:0000313" key="3">
    <source>
        <dbReference type="Proteomes" id="UP000620104"/>
    </source>
</evidence>
<reference evidence="2" key="1">
    <citation type="submission" date="2020-07" db="EMBL/GenBank/DDBJ databases">
        <title>Draft Genome Sequence of a Deep-Sea Yeast, Naganishia (Cryptococcus) liquefaciens strain N6.</title>
        <authorList>
            <person name="Han Y.W."/>
            <person name="Kajitani R."/>
            <person name="Morimoto H."/>
            <person name="Parhat M."/>
            <person name="Tsubouchi H."/>
            <person name="Bakenova O."/>
            <person name="Ogata M."/>
            <person name="Argunhan B."/>
            <person name="Aoki R."/>
            <person name="Kajiwara S."/>
            <person name="Itoh T."/>
            <person name="Iwasaki H."/>
        </authorList>
    </citation>
    <scope>NUCLEOTIDE SEQUENCE</scope>
    <source>
        <strain evidence="2">N6</strain>
    </source>
</reference>
<feature type="compositionally biased region" description="Acidic residues" evidence="1">
    <location>
        <begin position="34"/>
        <end position="51"/>
    </location>
</feature>
<dbReference type="AlphaFoldDB" id="A0A8H3TRJ9"/>
<feature type="compositionally biased region" description="Basic and acidic residues" evidence="1">
    <location>
        <begin position="218"/>
        <end position="244"/>
    </location>
</feature>
<sequence length="388" mass="41782">MVKKSGKSKAGAIPAAAPQGKKIVFGADPVIGEDTSDEDQQSSITDEDPEESAARAEGSGEDSDSDNDDAPEAVGFAVDQRKAQAEADAEIARRKAKIERQKQLQSQREAEKTAKAAKAAKSSARKSAKSAKAKQAIQNESDEEGSQQGSELSSGDDEDAGFHTASEDDDLDLDADLDEGEKEVSEGSSEDVEDEEMLEMASDPKMQRLHARMQKAMEAAERKALADDTKPSTSKSTKESKPAEVVEAADEPSEYDMGPLPLPQSVLRVAAEVDLMRRKAEKRKAEAVNTDKNKKRRRRLQREEEDISTRTLNSRTAIQLLPGTDSTSGLPPLVAPRAHVAQKTNADGFRKRAMRRSGVALGTKANSRKPTSLALAQGTGAPAPRFDR</sequence>
<organism evidence="2 3">
    <name type="scientific">Naganishia liquefaciens</name>
    <dbReference type="NCBI Taxonomy" id="104408"/>
    <lineage>
        <taxon>Eukaryota</taxon>
        <taxon>Fungi</taxon>
        <taxon>Dikarya</taxon>
        <taxon>Basidiomycota</taxon>
        <taxon>Agaricomycotina</taxon>
        <taxon>Tremellomycetes</taxon>
        <taxon>Filobasidiales</taxon>
        <taxon>Filobasidiaceae</taxon>
        <taxon>Naganishia</taxon>
    </lineage>
</organism>
<accession>A0A8H3TRJ9</accession>
<feature type="region of interest" description="Disordered" evidence="1">
    <location>
        <begin position="1"/>
        <end position="261"/>
    </location>
</feature>
<dbReference type="EMBL" id="BLZA01000013">
    <property type="protein sequence ID" value="GHJ85593.1"/>
    <property type="molecule type" value="Genomic_DNA"/>
</dbReference>
<feature type="compositionally biased region" description="Acidic residues" evidence="1">
    <location>
        <begin position="188"/>
        <end position="198"/>
    </location>
</feature>
<gene>
    <name evidence="2" type="ORF">NliqN6_1995</name>
</gene>
<evidence type="ECO:0000256" key="1">
    <source>
        <dbReference type="SAM" id="MobiDB-lite"/>
    </source>
</evidence>
<feature type="compositionally biased region" description="Basic and acidic residues" evidence="1">
    <location>
        <begin position="79"/>
        <end position="114"/>
    </location>
</feature>
<dbReference type="OrthoDB" id="2595494at2759"/>
<protein>
    <submittedName>
        <fullName evidence="2">Uncharacterized protein</fullName>
    </submittedName>
</protein>
<proteinExistence type="predicted"/>
<feature type="compositionally biased region" description="Basic and acidic residues" evidence="1">
    <location>
        <begin position="280"/>
        <end position="292"/>
    </location>
</feature>
<feature type="compositionally biased region" description="Acidic residues" evidence="1">
    <location>
        <begin position="59"/>
        <end position="71"/>
    </location>
</feature>
<feature type="region of interest" description="Disordered" evidence="1">
    <location>
        <begin position="280"/>
        <end position="388"/>
    </location>
</feature>
<dbReference type="Proteomes" id="UP000620104">
    <property type="component" value="Unassembled WGS sequence"/>
</dbReference>
<keyword evidence="3" id="KW-1185">Reference proteome</keyword>
<feature type="compositionally biased region" description="Acidic residues" evidence="1">
    <location>
        <begin position="167"/>
        <end position="181"/>
    </location>
</feature>
<feature type="compositionally biased region" description="Basic residues" evidence="1">
    <location>
        <begin position="123"/>
        <end position="132"/>
    </location>
</feature>
<name>A0A8H3TRJ9_9TREE</name>